<reference evidence="1 2" key="1">
    <citation type="submission" date="2017-02" db="EMBL/GenBank/DDBJ databases">
        <title>Genomes of Trichoderma spp. with biocontrol activity.</title>
        <authorList>
            <person name="Gardiner D."/>
            <person name="Kazan K."/>
            <person name="Vos C."/>
            <person name="Harvey P."/>
        </authorList>
    </citation>
    <scope>NUCLEOTIDE SEQUENCE [LARGE SCALE GENOMIC DNA]</scope>
    <source>
        <strain evidence="1 2">A5MH</strain>
    </source>
</reference>
<dbReference type="AlphaFoldDB" id="A0A2K0T7K1"/>
<accession>A0A2K0T7K1</accession>
<name>A0A2K0T7K1_9HYPO</name>
<protein>
    <submittedName>
        <fullName evidence="1">Uncharacterized protein</fullName>
    </submittedName>
</protein>
<dbReference type="EMBL" id="MTYH01000057">
    <property type="protein sequence ID" value="PNP41504.1"/>
    <property type="molecule type" value="Genomic_DNA"/>
</dbReference>
<proteinExistence type="predicted"/>
<sequence length="38" mass="4078">MVSVHMMNTYAVSKQKSKYVGAVASIGHITNVCAVSHK</sequence>
<gene>
    <name evidence="1" type="ORF">TGAMA5MH_06605</name>
</gene>
<organism evidence="1 2">
    <name type="scientific">Trichoderma gamsii</name>
    <dbReference type="NCBI Taxonomy" id="398673"/>
    <lineage>
        <taxon>Eukaryota</taxon>
        <taxon>Fungi</taxon>
        <taxon>Dikarya</taxon>
        <taxon>Ascomycota</taxon>
        <taxon>Pezizomycotina</taxon>
        <taxon>Sordariomycetes</taxon>
        <taxon>Hypocreomycetidae</taxon>
        <taxon>Hypocreales</taxon>
        <taxon>Hypocreaceae</taxon>
        <taxon>Trichoderma</taxon>
    </lineage>
</organism>
<dbReference type="Proteomes" id="UP000236546">
    <property type="component" value="Unassembled WGS sequence"/>
</dbReference>
<evidence type="ECO:0000313" key="2">
    <source>
        <dbReference type="Proteomes" id="UP000236546"/>
    </source>
</evidence>
<comment type="caution">
    <text evidence="1">The sequence shown here is derived from an EMBL/GenBank/DDBJ whole genome shotgun (WGS) entry which is preliminary data.</text>
</comment>
<evidence type="ECO:0000313" key="1">
    <source>
        <dbReference type="EMBL" id="PNP41504.1"/>
    </source>
</evidence>